<name>A0A6A4T4Z4_SCOMX</name>
<dbReference type="SMART" id="SM00671">
    <property type="entry name" value="SEL1"/>
    <property type="match status" value="5"/>
</dbReference>
<dbReference type="AlphaFoldDB" id="A0A6A4T4Z4"/>
<dbReference type="PANTHER" id="PTHR44444:SF1">
    <property type="entry name" value="PROTEIN SEL-1 HOMOLOG 3"/>
    <property type="match status" value="1"/>
</dbReference>
<protein>
    <submittedName>
        <fullName evidence="1">Uncharacterized protein</fullName>
    </submittedName>
</protein>
<proteinExistence type="predicted"/>
<accession>A0A6A4T4Z4</accession>
<reference evidence="1 2" key="1">
    <citation type="submission" date="2019-06" db="EMBL/GenBank/DDBJ databases">
        <title>Draft genomes of female and male turbot (Scophthalmus maximus).</title>
        <authorList>
            <person name="Xu H."/>
            <person name="Xu X.-W."/>
            <person name="Shao C."/>
            <person name="Chen S."/>
        </authorList>
    </citation>
    <scope>NUCLEOTIDE SEQUENCE [LARGE SCALE GENOMIC DNA]</scope>
    <source>
        <strain evidence="1">Ysfricsl-2016a</strain>
        <tissue evidence="1">Blood</tissue>
    </source>
</reference>
<dbReference type="SUPFAM" id="SSF81901">
    <property type="entry name" value="HCP-like"/>
    <property type="match status" value="2"/>
</dbReference>
<sequence length="356" mass="38907">MFTADQTRIQITSKSVSLLQASSCFGDHKASLLLASVHFAGLGRSVDQNQGHAYSLMAASGDELFALMHAGYKHAQGIDGFPKDLDVAYSYYSNAGAQHSMDMAHMHENKQYTPEHIYLNNPEDLDSLTHETSDVFQYLKFQAERGDIEAQGQGVKRNYTRGFLLLKKAAAMGSIDALNALGWYHGIILGDHSHAVEYFEQAARNGSADGMFNLGIYHLRGKTPRSPRGNELAAFQQFLNASRLGHAAASVEAARHLSTGSLEGVAQDAERAVMQDAFVHYVLAAETGLGLAQSNAAHLCEAMYNLGALARRGHALPPAIRGFFGLSHDDDEDTVVEKILRSSSRTIRTVRCHREL</sequence>
<evidence type="ECO:0000313" key="2">
    <source>
        <dbReference type="Proteomes" id="UP000438429"/>
    </source>
</evidence>
<dbReference type="Gene3D" id="1.25.40.10">
    <property type="entry name" value="Tetratricopeptide repeat domain"/>
    <property type="match status" value="2"/>
</dbReference>
<dbReference type="Pfam" id="PF08238">
    <property type="entry name" value="Sel1"/>
    <property type="match status" value="6"/>
</dbReference>
<gene>
    <name evidence="1" type="ORF">F2P81_006178</name>
</gene>
<dbReference type="PANTHER" id="PTHR44444">
    <property type="entry name" value="PROTEIN SEL-1 HOMOLOG 3"/>
    <property type="match status" value="1"/>
</dbReference>
<comment type="caution">
    <text evidence="1">The sequence shown here is derived from an EMBL/GenBank/DDBJ whole genome shotgun (WGS) entry which is preliminary data.</text>
</comment>
<dbReference type="InterPro" id="IPR042756">
    <property type="entry name" value="Sel-1L3"/>
</dbReference>
<organism evidence="1 2">
    <name type="scientific">Scophthalmus maximus</name>
    <name type="common">Turbot</name>
    <name type="synonym">Psetta maxima</name>
    <dbReference type="NCBI Taxonomy" id="52904"/>
    <lineage>
        <taxon>Eukaryota</taxon>
        <taxon>Metazoa</taxon>
        <taxon>Chordata</taxon>
        <taxon>Craniata</taxon>
        <taxon>Vertebrata</taxon>
        <taxon>Euteleostomi</taxon>
        <taxon>Actinopterygii</taxon>
        <taxon>Neopterygii</taxon>
        <taxon>Teleostei</taxon>
        <taxon>Neoteleostei</taxon>
        <taxon>Acanthomorphata</taxon>
        <taxon>Carangaria</taxon>
        <taxon>Pleuronectiformes</taxon>
        <taxon>Pleuronectoidei</taxon>
        <taxon>Scophthalmidae</taxon>
        <taxon>Scophthalmus</taxon>
    </lineage>
</organism>
<dbReference type="Proteomes" id="UP000438429">
    <property type="component" value="Unassembled WGS sequence"/>
</dbReference>
<dbReference type="InterPro" id="IPR006597">
    <property type="entry name" value="Sel1-like"/>
</dbReference>
<dbReference type="InterPro" id="IPR011990">
    <property type="entry name" value="TPR-like_helical_dom_sf"/>
</dbReference>
<dbReference type="EMBL" id="VEVO01000005">
    <property type="protein sequence ID" value="KAF0042646.1"/>
    <property type="molecule type" value="Genomic_DNA"/>
</dbReference>
<evidence type="ECO:0000313" key="1">
    <source>
        <dbReference type="EMBL" id="KAF0042646.1"/>
    </source>
</evidence>